<evidence type="ECO:0000313" key="2">
    <source>
        <dbReference type="Proteomes" id="UP001597023"/>
    </source>
</evidence>
<dbReference type="RefSeq" id="WP_381606735.1">
    <property type="nucleotide sequence ID" value="NZ_JBHTEB010000001.1"/>
</dbReference>
<dbReference type="Proteomes" id="UP001597023">
    <property type="component" value="Unassembled WGS sequence"/>
</dbReference>
<protein>
    <submittedName>
        <fullName evidence="1">Uncharacterized protein</fullName>
    </submittedName>
</protein>
<reference evidence="2" key="1">
    <citation type="journal article" date="2019" name="Int. J. Syst. Evol. Microbiol.">
        <title>The Global Catalogue of Microorganisms (GCM) 10K type strain sequencing project: providing services to taxonomists for standard genome sequencing and annotation.</title>
        <authorList>
            <consortium name="The Broad Institute Genomics Platform"/>
            <consortium name="The Broad Institute Genome Sequencing Center for Infectious Disease"/>
            <person name="Wu L."/>
            <person name="Ma J."/>
        </authorList>
    </citation>
    <scope>NUCLEOTIDE SEQUENCE [LARGE SCALE GENOMIC DNA]</scope>
    <source>
        <strain evidence="2">CGMCC 4.7400</strain>
    </source>
</reference>
<dbReference type="EMBL" id="JBHTEB010000001">
    <property type="protein sequence ID" value="MFD0314531.1"/>
    <property type="molecule type" value="Genomic_DNA"/>
</dbReference>
<accession>A0ABW2W574</accession>
<keyword evidence="2" id="KW-1185">Reference proteome</keyword>
<sequence length="83" mass="9376">MATKNAAQAADLLDALVVDTRSDRLGYVMGHMGPYLQLRPVIGGREWDADPAHVRRASDEERLRAIRERTRALNAASIKWRFT</sequence>
<proteinExistence type="predicted"/>
<comment type="caution">
    <text evidence="1">The sequence shown here is derived from an EMBL/GenBank/DDBJ whole genome shotgun (WGS) entry which is preliminary data.</text>
</comment>
<organism evidence="1 2">
    <name type="scientific">Streptomyces flavalbus</name>
    <dbReference type="NCBI Taxonomy" id="2665155"/>
    <lineage>
        <taxon>Bacteria</taxon>
        <taxon>Bacillati</taxon>
        <taxon>Actinomycetota</taxon>
        <taxon>Actinomycetes</taxon>
        <taxon>Kitasatosporales</taxon>
        <taxon>Streptomycetaceae</taxon>
        <taxon>Streptomyces</taxon>
    </lineage>
</organism>
<name>A0ABW2W574_9ACTN</name>
<evidence type="ECO:0000313" key="1">
    <source>
        <dbReference type="EMBL" id="MFD0314531.1"/>
    </source>
</evidence>
<gene>
    <name evidence="1" type="ORF">ACFQZ6_09850</name>
</gene>